<dbReference type="Proteomes" id="UP001233172">
    <property type="component" value="Unassembled WGS sequence"/>
</dbReference>
<gene>
    <name evidence="1" type="ORF">Bpfe_025273</name>
</gene>
<evidence type="ECO:0000313" key="2">
    <source>
        <dbReference type="Proteomes" id="UP001233172"/>
    </source>
</evidence>
<keyword evidence="2" id="KW-1185">Reference proteome</keyword>
<comment type="caution">
    <text evidence="1">The sequence shown here is derived from an EMBL/GenBank/DDBJ whole genome shotgun (WGS) entry which is preliminary data.</text>
</comment>
<accession>A0AAD8B0R8</accession>
<protein>
    <submittedName>
        <fullName evidence="1">Uncharacterized protein</fullName>
    </submittedName>
</protein>
<dbReference type="AlphaFoldDB" id="A0AAD8B0R8"/>
<organism evidence="1 2">
    <name type="scientific">Biomphalaria pfeifferi</name>
    <name type="common">Bloodfluke planorb</name>
    <name type="synonym">Freshwater snail</name>
    <dbReference type="NCBI Taxonomy" id="112525"/>
    <lineage>
        <taxon>Eukaryota</taxon>
        <taxon>Metazoa</taxon>
        <taxon>Spiralia</taxon>
        <taxon>Lophotrochozoa</taxon>
        <taxon>Mollusca</taxon>
        <taxon>Gastropoda</taxon>
        <taxon>Heterobranchia</taxon>
        <taxon>Euthyneura</taxon>
        <taxon>Panpulmonata</taxon>
        <taxon>Hygrophila</taxon>
        <taxon>Lymnaeoidea</taxon>
        <taxon>Planorbidae</taxon>
        <taxon>Biomphalaria</taxon>
    </lineage>
</organism>
<sequence length="71" mass="7922">MFITVSFGLFNKCSVLWPTLSSAQCQALASLKWIGLTSLANWETLNIATVFTACHSFYCLDNNQSEINYPP</sequence>
<dbReference type="EMBL" id="JASAOG010000183">
    <property type="protein sequence ID" value="KAK0045264.1"/>
    <property type="molecule type" value="Genomic_DNA"/>
</dbReference>
<evidence type="ECO:0000313" key="1">
    <source>
        <dbReference type="EMBL" id="KAK0045264.1"/>
    </source>
</evidence>
<reference evidence="1" key="2">
    <citation type="submission" date="2023-04" db="EMBL/GenBank/DDBJ databases">
        <authorList>
            <person name="Bu L."/>
            <person name="Lu L."/>
            <person name="Laidemitt M.R."/>
            <person name="Zhang S.M."/>
            <person name="Mutuku M."/>
            <person name="Mkoji G."/>
            <person name="Steinauer M."/>
            <person name="Loker E.S."/>
        </authorList>
    </citation>
    <scope>NUCLEOTIDE SEQUENCE</scope>
    <source>
        <strain evidence="1">KasaAsao</strain>
        <tissue evidence="1">Whole Snail</tissue>
    </source>
</reference>
<proteinExistence type="predicted"/>
<reference evidence="1" key="1">
    <citation type="journal article" date="2023" name="PLoS Negl. Trop. Dis.">
        <title>A genome sequence for Biomphalaria pfeifferi, the major vector snail for the human-infecting parasite Schistosoma mansoni.</title>
        <authorList>
            <person name="Bu L."/>
            <person name="Lu L."/>
            <person name="Laidemitt M.R."/>
            <person name="Zhang S.M."/>
            <person name="Mutuku M."/>
            <person name="Mkoji G."/>
            <person name="Steinauer M."/>
            <person name="Loker E.S."/>
        </authorList>
    </citation>
    <scope>NUCLEOTIDE SEQUENCE</scope>
    <source>
        <strain evidence="1">KasaAsao</strain>
    </source>
</reference>
<name>A0AAD8B0R8_BIOPF</name>